<dbReference type="RefSeq" id="WP_132433053.1">
    <property type="nucleotide sequence ID" value="NZ_SLWK01000003.1"/>
</dbReference>
<dbReference type="InterPro" id="IPR027417">
    <property type="entry name" value="P-loop_NTPase"/>
</dbReference>
<dbReference type="InterPro" id="IPR038718">
    <property type="entry name" value="SNF2-like_sf"/>
</dbReference>
<dbReference type="InterPro" id="IPR014001">
    <property type="entry name" value="Helicase_ATP-bd"/>
</dbReference>
<dbReference type="AlphaFoldDB" id="A0A4R2GKU0"/>
<dbReference type="OrthoDB" id="9760715at2"/>
<sequence>MEQLIVVFTEKRNIGLTAIPYIATLNNNEPITLHEHATMLHVEESSDKFSSQEKEIISLLSKISDQALRKKFSPQQNLKDFIDHLPQHRFYNTLIKDHIDKILYQAIVLLSKGTTKAYYKNEGYSHLYTSDILNIPQCAAQPVFTFDLTNEGLIYTLKVKQCDNDENIKEFSLLNREVEFICHQSAAIKIQNDIWYFDGIDSNKFKPFITKSTITVPLRQIEPYMEGFVRNMVRNFDVTAKGFEINTTKEEPVPHLTIEKDLKHFPVIALHFRYSSRAFLADRRSGIFVDLKNEDGRFTFTKLERDFDYEQRYVNELTKLGLLKSGEALFKPADAHCNDDSTEVLSLITNWFIKNKKKLDELNFSFDSDYEGREIFVGKVSLTIDTNEENDWFEIKARVQIGEYLVSFYKFRKNLLENNPEYILPNGQLFMIPVEWFTRFSELFNYAKSDKEVIRLPRAHFQILEQVKHGVSNLENAPQQPLVIGETELPKGIEAKLRPYQIEGYAWLNFLRENGFGGILADDMGLGKTLQTITMIQKVYQNEKRNPDEAEHEEINKQLDDSSSQKAPQQLSMFDPPPNPVFNRSGLSASLIVMPTSLVHNWQNELNKFAPSLKIYNYTGTNRLRSKEIGKIFRHYHVVLTSYGVLRNDVEMLKLYRFHYFILDESQYVKNPTSKVYEAVKEIEASHRLTLTGTPIENSLVDLWAQMNLVNKGLLGSLAFFKRHFIQPITKQNNEEKEMKLQRLIQPFLLRRTKEKVAKDLPPVMEQVLYCDMTPEQEQFYEKEKSGIRNSIYKVFEQKTPEQSAIMALQALTRLRQIANHPVMVDDSYQGSSGKFEQIIDNLESIVAEGHNVLVFSSFVKDLELLEKELFNRKLRYAKLTGATREREKVIDEFNTKASIFLISLKAGGVGLNLTKADYVFMLNPWWNPAAEAQAINRAHRIGQTRNVFVYRFLSSGTIEEKIARLQEKKMQLADMFVNNNNPLTDLSKEEIMELFS</sequence>
<dbReference type="Proteomes" id="UP000295221">
    <property type="component" value="Unassembled WGS sequence"/>
</dbReference>
<dbReference type="InterPro" id="IPR049730">
    <property type="entry name" value="SNF2/RAD54-like_C"/>
</dbReference>
<keyword evidence="6" id="KW-1185">Reference proteome</keyword>
<dbReference type="InterPro" id="IPR000330">
    <property type="entry name" value="SNF2_N"/>
</dbReference>
<keyword evidence="5" id="KW-0347">Helicase</keyword>
<feature type="domain" description="Helicase C-terminal" evidence="4">
    <location>
        <begin position="835"/>
        <end position="993"/>
    </location>
</feature>
<evidence type="ECO:0000313" key="6">
    <source>
        <dbReference type="Proteomes" id="UP000295221"/>
    </source>
</evidence>
<dbReference type="PANTHER" id="PTHR10799">
    <property type="entry name" value="SNF2/RAD54 HELICASE FAMILY"/>
    <property type="match status" value="1"/>
</dbReference>
<evidence type="ECO:0000256" key="1">
    <source>
        <dbReference type="ARBA" id="ARBA00022801"/>
    </source>
</evidence>
<dbReference type="PROSITE" id="PS51192">
    <property type="entry name" value="HELICASE_ATP_BIND_1"/>
    <property type="match status" value="1"/>
</dbReference>
<keyword evidence="1" id="KW-0378">Hydrolase</keyword>
<evidence type="ECO:0000256" key="2">
    <source>
        <dbReference type="SAM" id="MobiDB-lite"/>
    </source>
</evidence>
<evidence type="ECO:0000259" key="4">
    <source>
        <dbReference type="PROSITE" id="PS51194"/>
    </source>
</evidence>
<dbReference type="CDD" id="cd18012">
    <property type="entry name" value="DEXQc_arch_SWI2_SNF2"/>
    <property type="match status" value="1"/>
</dbReference>
<organism evidence="5 6">
    <name type="scientific">Natronoflexus pectinivorans</name>
    <dbReference type="NCBI Taxonomy" id="682526"/>
    <lineage>
        <taxon>Bacteria</taxon>
        <taxon>Pseudomonadati</taxon>
        <taxon>Bacteroidota</taxon>
        <taxon>Bacteroidia</taxon>
        <taxon>Marinilabiliales</taxon>
        <taxon>Marinilabiliaceae</taxon>
        <taxon>Natronoflexus</taxon>
    </lineage>
</organism>
<dbReference type="Gene3D" id="3.40.50.10810">
    <property type="entry name" value="Tandem AAA-ATPase domain"/>
    <property type="match status" value="1"/>
</dbReference>
<feature type="compositionally biased region" description="Basic and acidic residues" evidence="2">
    <location>
        <begin position="544"/>
        <end position="560"/>
    </location>
</feature>
<protein>
    <submittedName>
        <fullName evidence="5">SNF2 family DNA or RNA helicase</fullName>
    </submittedName>
</protein>
<feature type="compositionally biased region" description="Polar residues" evidence="2">
    <location>
        <begin position="561"/>
        <end position="572"/>
    </location>
</feature>
<evidence type="ECO:0000259" key="3">
    <source>
        <dbReference type="PROSITE" id="PS51192"/>
    </source>
</evidence>
<dbReference type="CDD" id="cd18793">
    <property type="entry name" value="SF2_C_SNF"/>
    <property type="match status" value="1"/>
</dbReference>
<evidence type="ECO:0000313" key="5">
    <source>
        <dbReference type="EMBL" id="TCO09196.1"/>
    </source>
</evidence>
<keyword evidence="5" id="KW-0067">ATP-binding</keyword>
<accession>A0A4R2GKU0</accession>
<reference evidence="5 6" key="1">
    <citation type="submission" date="2019-03" db="EMBL/GenBank/DDBJ databases">
        <title>Genomic Encyclopedia of Type Strains, Phase IV (KMG-IV): sequencing the most valuable type-strain genomes for metagenomic binning, comparative biology and taxonomic classification.</title>
        <authorList>
            <person name="Goeker M."/>
        </authorList>
    </citation>
    <scope>NUCLEOTIDE SEQUENCE [LARGE SCALE GENOMIC DNA]</scope>
    <source>
        <strain evidence="5 6">DSM 24179</strain>
    </source>
</reference>
<feature type="domain" description="Helicase ATP-binding" evidence="3">
    <location>
        <begin position="509"/>
        <end position="713"/>
    </location>
</feature>
<dbReference type="InterPro" id="IPR001650">
    <property type="entry name" value="Helicase_C-like"/>
</dbReference>
<dbReference type="SUPFAM" id="SSF52540">
    <property type="entry name" value="P-loop containing nucleoside triphosphate hydrolases"/>
    <property type="match status" value="2"/>
</dbReference>
<name>A0A4R2GKU0_9BACT</name>
<dbReference type="PROSITE" id="PS51194">
    <property type="entry name" value="HELICASE_CTER"/>
    <property type="match status" value="1"/>
</dbReference>
<dbReference type="GO" id="GO:0004386">
    <property type="term" value="F:helicase activity"/>
    <property type="evidence" value="ECO:0007669"/>
    <property type="project" value="UniProtKB-KW"/>
</dbReference>
<dbReference type="Pfam" id="PF00271">
    <property type="entry name" value="Helicase_C"/>
    <property type="match status" value="1"/>
</dbReference>
<dbReference type="SMART" id="SM00490">
    <property type="entry name" value="HELICc"/>
    <property type="match status" value="1"/>
</dbReference>
<dbReference type="GO" id="GO:0005524">
    <property type="term" value="F:ATP binding"/>
    <property type="evidence" value="ECO:0007669"/>
    <property type="project" value="InterPro"/>
</dbReference>
<dbReference type="SMART" id="SM00487">
    <property type="entry name" value="DEXDc"/>
    <property type="match status" value="1"/>
</dbReference>
<dbReference type="GO" id="GO:0016787">
    <property type="term" value="F:hydrolase activity"/>
    <property type="evidence" value="ECO:0007669"/>
    <property type="project" value="UniProtKB-KW"/>
</dbReference>
<feature type="region of interest" description="Disordered" evidence="2">
    <location>
        <begin position="544"/>
        <end position="577"/>
    </location>
</feature>
<proteinExistence type="predicted"/>
<gene>
    <name evidence="5" type="ORF">EV194_103107</name>
</gene>
<dbReference type="Gene3D" id="3.40.50.300">
    <property type="entry name" value="P-loop containing nucleotide triphosphate hydrolases"/>
    <property type="match status" value="1"/>
</dbReference>
<keyword evidence="5" id="KW-0547">Nucleotide-binding</keyword>
<dbReference type="Pfam" id="PF00176">
    <property type="entry name" value="SNF2-rel_dom"/>
    <property type="match status" value="1"/>
</dbReference>
<dbReference type="EMBL" id="SLWK01000003">
    <property type="protein sequence ID" value="TCO09196.1"/>
    <property type="molecule type" value="Genomic_DNA"/>
</dbReference>
<comment type="caution">
    <text evidence="5">The sequence shown here is derived from an EMBL/GenBank/DDBJ whole genome shotgun (WGS) entry which is preliminary data.</text>
</comment>